<feature type="domain" description="AAA+ ATPase" evidence="4">
    <location>
        <begin position="461"/>
        <end position="593"/>
    </location>
</feature>
<dbReference type="EMBL" id="AP027452">
    <property type="protein sequence ID" value="BDY31320.1"/>
    <property type="molecule type" value="Genomic_DNA"/>
</dbReference>
<reference evidence="5 7" key="1">
    <citation type="journal article" date="2019" name="Emerg. Microbes Infect.">
        <title>Comprehensive subspecies identification of 175 nontuberculous mycobacteria species based on 7547 genomic profiles.</title>
        <authorList>
            <person name="Matsumoto Y."/>
            <person name="Kinjo T."/>
            <person name="Motooka D."/>
            <person name="Nabeya D."/>
            <person name="Jung N."/>
            <person name="Uechi K."/>
            <person name="Horii T."/>
            <person name="Iida T."/>
            <person name="Fujita J."/>
            <person name="Nakamura S."/>
        </authorList>
    </citation>
    <scope>NUCLEOTIDE SEQUENCE [LARGE SCALE GENOMIC DNA]</scope>
    <source>
        <strain evidence="5 7">JCM 12375</strain>
    </source>
</reference>
<evidence type="ECO:0000259" key="4">
    <source>
        <dbReference type="SMART" id="SM00382"/>
    </source>
</evidence>
<sequence length="683" mass="73928">METPLDSTRYLLGRAMLVEERIRTLVAHRRSHDPAPDDPFRGLYLSDDVVDALLSPTPPAPDPPRQARWEFEDRADLAESEGTELRLRALARAAGLCAHEVELLVACQLPDLDARFERLYGYLNDDVTRRRATVGLALELADLSPLDASARAMLAPGSALVDNALVTIDDTERPFLTRALRVPDRVTAYLLGDDRPDAALAELLVEPRRHHCPQSRELAQAFKAGERFCYVRESVSDAGAAIAGDAFSTAGYNVLCCDATRLATSSDLASTVAMLGREALLCNAGLVVSPVDALGADTAAVVHRLSHLPVPVALTGISAWNPTWSDRVPLVADAARLSVGERIEVWQRELGSLADGIDVEDIAAQYVFGPRQITAAIAAAESLARSAGGSPADTDLRRGARAQNAAGLEQLARRIEPAVSWPDLVLPDKALNQLRDLTTRARKRELVLSDWRMRPGGGRGTGVTALFAGDSGTGKTMAAEVIAADLGLDLYTVNLATVVDKYIGETEKNLERIFTEAARVSAVLLFDEADAIFGKRSEVRDAHDRYANIESAYLLQRMETFDGLAVLATNLRANLDDAFTRRLDMVVDFPVPDETARLALWRRCLAPPVPTRGELDLGAVARAFPLSGGNIRSAAITAAYLAAGTGAEIDNEHVTAAIQQEYRKLGRLLPTPDTDGQCQEIRR</sequence>
<dbReference type="SUPFAM" id="SSF52540">
    <property type="entry name" value="P-loop containing nucleoside triphosphate hydrolases"/>
    <property type="match status" value="1"/>
</dbReference>
<reference evidence="5" key="2">
    <citation type="submission" date="2020-02" db="EMBL/GenBank/DDBJ databases">
        <authorList>
            <person name="Matsumoto Y."/>
            <person name="Kinjo T."/>
            <person name="Motooka D."/>
            <person name="Nabeya D."/>
            <person name="Jung N."/>
            <person name="Uechi K."/>
            <person name="Horii T."/>
            <person name="Iida T."/>
            <person name="Fujita J."/>
            <person name="Nakamura S."/>
        </authorList>
    </citation>
    <scope>NUCLEOTIDE SEQUENCE</scope>
    <source>
        <strain evidence="5">JCM 12375</strain>
    </source>
</reference>
<evidence type="ECO:0000313" key="6">
    <source>
        <dbReference type="EMBL" id="BDY31320.1"/>
    </source>
</evidence>
<keyword evidence="2" id="KW-0547">Nucleotide-binding</keyword>
<dbReference type="EMBL" id="AP022567">
    <property type="protein sequence ID" value="BBX36515.1"/>
    <property type="molecule type" value="Genomic_DNA"/>
</dbReference>
<reference evidence="6" key="3">
    <citation type="submission" date="2023-03" db="EMBL/GenBank/DDBJ databases">
        <title>Draft genome sequence of a Mycolicibacterium mageritense strain H4_3_1 isolated from a hybrid biological-inorganic system reactor.</title>
        <authorList>
            <person name="Feng X."/>
            <person name="Kazama D."/>
            <person name="Sato K."/>
            <person name="Kobayashi H."/>
        </authorList>
    </citation>
    <scope>NUCLEOTIDE SEQUENCE</scope>
    <source>
        <strain evidence="6">H4_3_1</strain>
    </source>
</reference>
<gene>
    <name evidence="6" type="primary">ftsH_4</name>
    <name evidence="6" type="ORF">hbim_05272</name>
    <name evidence="5" type="ORF">MMAGJ_57970</name>
</gene>
<dbReference type="PANTHER" id="PTHR23073">
    <property type="entry name" value="26S PROTEASOME REGULATORY SUBUNIT"/>
    <property type="match status" value="1"/>
</dbReference>
<evidence type="ECO:0000313" key="7">
    <source>
        <dbReference type="Proteomes" id="UP000465622"/>
    </source>
</evidence>
<evidence type="ECO:0000256" key="1">
    <source>
        <dbReference type="ARBA" id="ARBA00006914"/>
    </source>
</evidence>
<dbReference type="Pfam" id="PF22977">
    <property type="entry name" value="WHD"/>
    <property type="match status" value="1"/>
</dbReference>
<keyword evidence="6" id="KW-0482">Metalloprotease</keyword>
<dbReference type="InterPro" id="IPR027417">
    <property type="entry name" value="P-loop_NTPase"/>
</dbReference>
<dbReference type="EC" id="3.4.24.-" evidence="6"/>
<dbReference type="GO" id="GO:0005524">
    <property type="term" value="F:ATP binding"/>
    <property type="evidence" value="ECO:0007669"/>
    <property type="project" value="UniProtKB-KW"/>
</dbReference>
<evidence type="ECO:0000256" key="2">
    <source>
        <dbReference type="ARBA" id="ARBA00022741"/>
    </source>
</evidence>
<dbReference type="CDD" id="cd19481">
    <property type="entry name" value="RecA-like_protease"/>
    <property type="match status" value="1"/>
</dbReference>
<dbReference type="InterPro" id="IPR050221">
    <property type="entry name" value="26S_Proteasome_ATPase"/>
</dbReference>
<dbReference type="Proteomes" id="UP001241092">
    <property type="component" value="Chromosome"/>
</dbReference>
<comment type="similarity">
    <text evidence="1">Belongs to the AAA ATPase family.</text>
</comment>
<proteinExistence type="inferred from homology"/>
<keyword evidence="6" id="KW-0378">Hydrolase</keyword>
<evidence type="ECO:0000313" key="8">
    <source>
        <dbReference type="Proteomes" id="UP001241092"/>
    </source>
</evidence>
<dbReference type="Pfam" id="PF00004">
    <property type="entry name" value="AAA"/>
    <property type="match status" value="1"/>
</dbReference>
<dbReference type="SMART" id="SM00382">
    <property type="entry name" value="AAA"/>
    <property type="match status" value="1"/>
</dbReference>
<organism evidence="6 8">
    <name type="scientific">Mycolicibacterium mageritense</name>
    <name type="common">Mycobacterium mageritense</name>
    <dbReference type="NCBI Taxonomy" id="53462"/>
    <lineage>
        <taxon>Bacteria</taxon>
        <taxon>Bacillati</taxon>
        <taxon>Actinomycetota</taxon>
        <taxon>Actinomycetes</taxon>
        <taxon>Mycobacteriales</taxon>
        <taxon>Mycobacteriaceae</taxon>
        <taxon>Mycolicibacterium</taxon>
    </lineage>
</organism>
<keyword evidence="6" id="KW-0645">Protease</keyword>
<dbReference type="InterPro" id="IPR003959">
    <property type="entry name" value="ATPase_AAA_core"/>
</dbReference>
<dbReference type="GO" id="GO:0008237">
    <property type="term" value="F:metallopeptidase activity"/>
    <property type="evidence" value="ECO:0007669"/>
    <property type="project" value="UniProtKB-KW"/>
</dbReference>
<keyword evidence="3" id="KW-0067">ATP-binding</keyword>
<evidence type="ECO:0000256" key="3">
    <source>
        <dbReference type="ARBA" id="ARBA00022840"/>
    </source>
</evidence>
<dbReference type="Gene3D" id="3.40.50.300">
    <property type="entry name" value="P-loop containing nucleotide triphosphate hydrolases"/>
    <property type="match status" value="1"/>
</dbReference>
<evidence type="ECO:0000313" key="5">
    <source>
        <dbReference type="EMBL" id="BBX36515.1"/>
    </source>
</evidence>
<dbReference type="AlphaFoldDB" id="A0AAI8TYM0"/>
<dbReference type="Proteomes" id="UP000465622">
    <property type="component" value="Chromosome"/>
</dbReference>
<accession>A0AAI8TYM0</accession>
<dbReference type="InterPro" id="IPR054472">
    <property type="entry name" value="WHD"/>
</dbReference>
<dbReference type="RefSeq" id="WP_051579003.1">
    <property type="nucleotide sequence ID" value="NZ_AP022567.1"/>
</dbReference>
<dbReference type="InterPro" id="IPR003593">
    <property type="entry name" value="AAA+_ATPase"/>
</dbReference>
<name>A0AAI8TYM0_MYCME</name>
<keyword evidence="7" id="KW-1185">Reference proteome</keyword>
<dbReference type="GO" id="GO:0016887">
    <property type="term" value="F:ATP hydrolysis activity"/>
    <property type="evidence" value="ECO:0007669"/>
    <property type="project" value="InterPro"/>
</dbReference>
<protein>
    <submittedName>
        <fullName evidence="6">ATP-dependent zinc metalloprotease FtsH</fullName>
        <ecNumber evidence="6">3.4.24.-</ecNumber>
    </submittedName>
    <submittedName>
        <fullName evidence="5">ATPase</fullName>
    </submittedName>
</protein>